<feature type="transmembrane region" description="Helical" evidence="7">
    <location>
        <begin position="433"/>
        <end position="453"/>
    </location>
</feature>
<comment type="similarity">
    <text evidence="2">Belongs to the major facilitator superfamily.</text>
</comment>
<dbReference type="PANTHER" id="PTHR23502:SF68">
    <property type="entry name" value="MULTIDRUG TRANSPORTER, PUTATIVE (AFU_ORTHOLOGUE AFUA_3G01120)-RELATED"/>
    <property type="match status" value="1"/>
</dbReference>
<dbReference type="EMBL" id="GG704916">
    <property type="protein sequence ID" value="EAS32125.3"/>
    <property type="molecule type" value="Genomic_DNA"/>
</dbReference>
<evidence type="ECO:0000256" key="7">
    <source>
        <dbReference type="SAM" id="Phobius"/>
    </source>
</evidence>
<dbReference type="OMA" id="WMTITIV"/>
<feature type="transmembrane region" description="Helical" evidence="7">
    <location>
        <begin position="288"/>
        <end position="311"/>
    </location>
</feature>
<feature type="transmembrane region" description="Helical" evidence="7">
    <location>
        <begin position="373"/>
        <end position="394"/>
    </location>
</feature>
<accession>J3KAQ7</accession>
<feature type="transmembrane region" description="Helical" evidence="7">
    <location>
        <begin position="131"/>
        <end position="150"/>
    </location>
</feature>
<keyword evidence="3 7" id="KW-0812">Transmembrane</keyword>
<dbReference type="InParanoid" id="J3KAQ7"/>
<comment type="subcellular location">
    <subcellularLocation>
        <location evidence="1">Membrane</location>
        <topology evidence="1">Multi-pass membrane protein</topology>
    </subcellularLocation>
</comment>
<dbReference type="InterPro" id="IPR036259">
    <property type="entry name" value="MFS_trans_sf"/>
</dbReference>
<proteinExistence type="inferred from homology"/>
<dbReference type="OrthoDB" id="5296287at2759"/>
<evidence type="ECO:0000256" key="5">
    <source>
        <dbReference type="ARBA" id="ARBA00023136"/>
    </source>
</evidence>
<dbReference type="PROSITE" id="PS50850">
    <property type="entry name" value="MFS"/>
    <property type="match status" value="1"/>
</dbReference>
<sequence>MTVNAADVETGSHPQTSHGSEITSEIPAQESLQRTPEKSNIVDWDGPDDPQNPINWSSVRRWMTITIVSVVTFLNAFGSTVFAPSVPEVMHEFNIDSGALSSFTVSVFAIGWAVGPLVLPPLSELYGRNPLYHASNLFLTLSSMACALSSNLTMLIVFRFFMGLAGCPSLSLSGGTIADLIPLERRGVALSVWGMGPLMGPVVGPIVGGFMTDSTGWRWVFWMMTIASGTLTIISLLLLRETYAPVILGRKASQLRQETGNMELTTKYDKGETPGYLFKMAILRPTKLLLFSPIVFLMALKITISYGYSYFLFTTFTFVFGNQYGFKPSSIGLVYIGIGIGYVVTQIIAALFSDRYIARMKRANANGHPKPEWRLPPLALGAIILPLGYLFYGWTAMYRLHWVVPIFGTALIGAGTLCYFFSIMAYLIDTYTIYSASAISANIVLRSIVAATLPLAGTRLYETLGIGWGTSLLAFIALALAPIPFFLLKYGERIRTHPRFQVKL</sequence>
<evidence type="ECO:0000256" key="4">
    <source>
        <dbReference type="ARBA" id="ARBA00022989"/>
    </source>
</evidence>
<dbReference type="RefSeq" id="XP_001243708.2">
    <property type="nucleotide sequence ID" value="XM_001243707.2"/>
</dbReference>
<dbReference type="SUPFAM" id="SSF103473">
    <property type="entry name" value="MFS general substrate transporter"/>
    <property type="match status" value="1"/>
</dbReference>
<evidence type="ECO:0000313" key="9">
    <source>
        <dbReference type="EMBL" id="EAS32125.3"/>
    </source>
</evidence>
<gene>
    <name evidence="9" type="ORF">CIMG_03149</name>
</gene>
<dbReference type="KEGG" id="cim:CIMG_03149"/>
<dbReference type="InterPro" id="IPR020846">
    <property type="entry name" value="MFS_dom"/>
</dbReference>
<dbReference type="Gene3D" id="1.20.1250.20">
    <property type="entry name" value="MFS general substrate transporter like domains"/>
    <property type="match status" value="1"/>
</dbReference>
<evidence type="ECO:0000256" key="1">
    <source>
        <dbReference type="ARBA" id="ARBA00004141"/>
    </source>
</evidence>
<feature type="transmembrane region" description="Helical" evidence="7">
    <location>
        <begin position="219"/>
        <end position="239"/>
    </location>
</feature>
<keyword evidence="5 7" id="KW-0472">Membrane</keyword>
<reference evidence="10" key="1">
    <citation type="journal article" date="2009" name="Genome Res.">
        <title>Comparative genomic analyses of the human fungal pathogens Coccidioides and their relatives.</title>
        <authorList>
            <person name="Sharpton T.J."/>
            <person name="Stajich J.E."/>
            <person name="Rounsley S.D."/>
            <person name="Gardner M.J."/>
            <person name="Wortman J.R."/>
            <person name="Jordar V.S."/>
            <person name="Maiti R."/>
            <person name="Kodira C.D."/>
            <person name="Neafsey D.E."/>
            <person name="Zeng Q."/>
            <person name="Hung C.-Y."/>
            <person name="McMahan C."/>
            <person name="Muszewska A."/>
            <person name="Grynberg M."/>
            <person name="Mandel M.A."/>
            <person name="Kellner E.M."/>
            <person name="Barker B.M."/>
            <person name="Galgiani J.N."/>
            <person name="Orbach M.J."/>
            <person name="Kirkland T.N."/>
            <person name="Cole G.T."/>
            <person name="Henn M.R."/>
            <person name="Birren B.W."/>
            <person name="Taylor J.W."/>
        </authorList>
    </citation>
    <scope>NUCLEOTIDE SEQUENCE [LARGE SCALE GENOMIC DNA]</scope>
    <source>
        <strain evidence="10">RS</strain>
    </source>
</reference>
<evidence type="ECO:0000259" key="8">
    <source>
        <dbReference type="PROSITE" id="PS50850"/>
    </source>
</evidence>
<feature type="compositionally biased region" description="Polar residues" evidence="6">
    <location>
        <begin position="12"/>
        <end position="23"/>
    </location>
</feature>
<dbReference type="Pfam" id="PF07690">
    <property type="entry name" value="MFS_1"/>
    <property type="match status" value="1"/>
</dbReference>
<evidence type="ECO:0000256" key="2">
    <source>
        <dbReference type="ARBA" id="ARBA00008335"/>
    </source>
</evidence>
<keyword evidence="4 7" id="KW-1133">Transmembrane helix</keyword>
<dbReference type="AlphaFoldDB" id="J3KAQ7"/>
<dbReference type="GeneID" id="4563891"/>
<feature type="transmembrane region" description="Helical" evidence="7">
    <location>
        <begin position="62"/>
        <end position="86"/>
    </location>
</feature>
<evidence type="ECO:0000256" key="3">
    <source>
        <dbReference type="ARBA" id="ARBA00022692"/>
    </source>
</evidence>
<organism evidence="9 10">
    <name type="scientific">Coccidioides immitis (strain RS)</name>
    <name type="common">Valley fever fungus</name>
    <dbReference type="NCBI Taxonomy" id="246410"/>
    <lineage>
        <taxon>Eukaryota</taxon>
        <taxon>Fungi</taxon>
        <taxon>Dikarya</taxon>
        <taxon>Ascomycota</taxon>
        <taxon>Pezizomycotina</taxon>
        <taxon>Eurotiomycetes</taxon>
        <taxon>Eurotiomycetidae</taxon>
        <taxon>Onygenales</taxon>
        <taxon>Onygenaceae</taxon>
        <taxon>Coccidioides</taxon>
    </lineage>
</organism>
<dbReference type="GO" id="GO:0022857">
    <property type="term" value="F:transmembrane transporter activity"/>
    <property type="evidence" value="ECO:0007669"/>
    <property type="project" value="InterPro"/>
</dbReference>
<evidence type="ECO:0000256" key="6">
    <source>
        <dbReference type="SAM" id="MobiDB-lite"/>
    </source>
</evidence>
<evidence type="ECO:0000313" key="10">
    <source>
        <dbReference type="Proteomes" id="UP000001261"/>
    </source>
</evidence>
<dbReference type="CDD" id="cd17323">
    <property type="entry name" value="MFS_Tpo1_MDR_like"/>
    <property type="match status" value="1"/>
</dbReference>
<feature type="transmembrane region" description="Helical" evidence="7">
    <location>
        <begin position="331"/>
        <end position="352"/>
    </location>
</feature>
<name>J3KAQ7_COCIM</name>
<feature type="transmembrane region" description="Helical" evidence="7">
    <location>
        <begin position="465"/>
        <end position="488"/>
    </location>
</feature>
<dbReference type="PANTHER" id="PTHR23502">
    <property type="entry name" value="MAJOR FACILITATOR SUPERFAMILY"/>
    <property type="match status" value="1"/>
</dbReference>
<feature type="domain" description="Major facilitator superfamily (MFS) profile" evidence="8">
    <location>
        <begin position="64"/>
        <end position="494"/>
    </location>
</feature>
<feature type="transmembrane region" description="Helical" evidence="7">
    <location>
        <begin position="98"/>
        <end position="119"/>
    </location>
</feature>
<feature type="region of interest" description="Disordered" evidence="6">
    <location>
        <begin position="1"/>
        <end position="49"/>
    </location>
</feature>
<dbReference type="GO" id="GO:0016020">
    <property type="term" value="C:membrane"/>
    <property type="evidence" value="ECO:0007669"/>
    <property type="project" value="UniProtKB-SubCell"/>
</dbReference>
<dbReference type="InterPro" id="IPR011701">
    <property type="entry name" value="MFS"/>
</dbReference>
<protein>
    <submittedName>
        <fullName evidence="9">Multidrug resistance protein</fullName>
    </submittedName>
</protein>
<keyword evidence="10" id="KW-1185">Reference proteome</keyword>
<dbReference type="FunFam" id="1.20.1250.20:FF:000011">
    <property type="entry name" value="MFS multidrug transporter, putative"/>
    <property type="match status" value="1"/>
</dbReference>
<reference evidence="10" key="2">
    <citation type="journal article" date="2010" name="Genome Res.">
        <title>Population genomic sequencing of Coccidioides fungi reveals recent hybridization and transposon control.</title>
        <authorList>
            <person name="Neafsey D.E."/>
            <person name="Barker B.M."/>
            <person name="Sharpton T.J."/>
            <person name="Stajich J.E."/>
            <person name="Park D.J."/>
            <person name="Whiston E."/>
            <person name="Hung C.-Y."/>
            <person name="McMahan C."/>
            <person name="White J."/>
            <person name="Sykes S."/>
            <person name="Heiman D."/>
            <person name="Young S."/>
            <person name="Zeng Q."/>
            <person name="Abouelleil A."/>
            <person name="Aftuck L."/>
            <person name="Bessette D."/>
            <person name="Brown A."/>
            <person name="FitzGerald M."/>
            <person name="Lui A."/>
            <person name="Macdonald J.P."/>
            <person name="Priest M."/>
            <person name="Orbach M.J."/>
            <person name="Galgiani J.N."/>
            <person name="Kirkland T.N."/>
            <person name="Cole G.T."/>
            <person name="Birren B.W."/>
            <person name="Henn M.R."/>
            <person name="Taylor J.W."/>
            <person name="Rounsley S.D."/>
        </authorList>
    </citation>
    <scope>GENOME REANNOTATION</scope>
    <source>
        <strain evidence="10">RS</strain>
    </source>
</reference>
<feature type="transmembrane region" description="Helical" evidence="7">
    <location>
        <begin position="400"/>
        <end position="421"/>
    </location>
</feature>
<feature type="transmembrane region" description="Helical" evidence="7">
    <location>
        <begin position="188"/>
        <end position="207"/>
    </location>
</feature>
<feature type="transmembrane region" description="Helical" evidence="7">
    <location>
        <begin position="156"/>
        <end position="181"/>
    </location>
</feature>
<dbReference type="Proteomes" id="UP000001261">
    <property type="component" value="Unassembled WGS sequence"/>
</dbReference>
<dbReference type="VEuPathDB" id="FungiDB:CIMG_03149"/>